<proteinExistence type="predicted"/>
<dbReference type="EMBL" id="CACRTR010000023">
    <property type="protein sequence ID" value="VYU77188.1"/>
    <property type="molecule type" value="Genomic_DNA"/>
</dbReference>
<dbReference type="AlphaFoldDB" id="A0A6N3HL11"/>
<gene>
    <name evidence="1" type="ORF">ELLFYP34_01394</name>
</gene>
<accession>A0A6N3HL11</accession>
<name>A0A6N3HL11_EUBLI</name>
<evidence type="ECO:0000313" key="1">
    <source>
        <dbReference type="EMBL" id="VYU77188.1"/>
    </source>
</evidence>
<organism evidence="1">
    <name type="scientific">Eubacterium limosum</name>
    <dbReference type="NCBI Taxonomy" id="1736"/>
    <lineage>
        <taxon>Bacteria</taxon>
        <taxon>Bacillati</taxon>
        <taxon>Bacillota</taxon>
        <taxon>Clostridia</taxon>
        <taxon>Eubacteriales</taxon>
        <taxon>Eubacteriaceae</taxon>
        <taxon>Eubacterium</taxon>
    </lineage>
</organism>
<reference evidence="1" key="1">
    <citation type="submission" date="2019-11" db="EMBL/GenBank/DDBJ databases">
        <authorList>
            <person name="Feng L."/>
        </authorList>
    </citation>
    <scope>NUCLEOTIDE SEQUENCE</scope>
    <source>
        <strain evidence="1">ElimosumLFYP34</strain>
    </source>
</reference>
<protein>
    <submittedName>
        <fullName evidence="1">Uncharacterized protein</fullName>
    </submittedName>
</protein>
<sequence length="357" mass="42158">MRKLFICSSVFQVFNIINIIENNDDFLNCDLMIINYGTSILKDIDVGYLKTKFHDVTVKPASRVSSGIISYLNIITRIFGTRIQSFFCKKYNYIYLTGTEVYSKIYAFMRLGKKSSLYYYEDGLESYDSVLDNKSKKGKDKIFKILYGKSPLEFCSGLLVYEPTMVVTNDDNKKLIPIMKMRYKDNRKCDYRFVYRGKAKPIIQSVVFLEAWFNDKDQYQLQAKLLSEVLDICGIEKVCIKPHPNELNSTKILYQQQYKGMKCFEVNNYFYTLEGKLLISIISTASITPKILFEEEPYVLFLYKIFMKEYDVYEWHKTEKVINIIKQRYRKPNRIIIPNSIEEMRSILLQLKGENFR</sequence>